<keyword evidence="2" id="KW-1185">Reference proteome</keyword>
<evidence type="ECO:0000313" key="1">
    <source>
        <dbReference type="EMBL" id="KAA8886140.1"/>
    </source>
</evidence>
<proteinExistence type="predicted"/>
<dbReference type="EMBL" id="VXLC01000014">
    <property type="protein sequence ID" value="KAA8886140.1"/>
    <property type="molecule type" value="Genomic_DNA"/>
</dbReference>
<name>A0A5N0EBH6_9NOCA</name>
<organism evidence="1 2">
    <name type="scientific">Nocardia colli</name>
    <dbReference type="NCBI Taxonomy" id="2545717"/>
    <lineage>
        <taxon>Bacteria</taxon>
        <taxon>Bacillati</taxon>
        <taxon>Actinomycetota</taxon>
        <taxon>Actinomycetes</taxon>
        <taxon>Mycobacteriales</taxon>
        <taxon>Nocardiaceae</taxon>
        <taxon>Nocardia</taxon>
    </lineage>
</organism>
<gene>
    <name evidence="1" type="ORF">F3087_26445</name>
</gene>
<reference evidence="1 2" key="1">
    <citation type="submission" date="2019-09" db="EMBL/GenBank/DDBJ databases">
        <authorList>
            <person name="Wang X."/>
        </authorList>
    </citation>
    <scope>NUCLEOTIDE SEQUENCE [LARGE SCALE GENOMIC DNA]</scope>
    <source>
        <strain evidence="1 2">CICC 11023</strain>
    </source>
</reference>
<dbReference type="Proteomes" id="UP000323876">
    <property type="component" value="Unassembled WGS sequence"/>
</dbReference>
<protein>
    <recommendedName>
        <fullName evidence="3">Recombinase family protein</fullName>
    </recommendedName>
</protein>
<dbReference type="OrthoDB" id="4559413at2"/>
<evidence type="ECO:0008006" key="3">
    <source>
        <dbReference type="Google" id="ProtNLM"/>
    </source>
</evidence>
<dbReference type="AlphaFoldDB" id="A0A5N0EBH6"/>
<comment type="caution">
    <text evidence="1">The sequence shown here is derived from an EMBL/GenBank/DDBJ whole genome shotgun (WGS) entry which is preliminary data.</text>
</comment>
<evidence type="ECO:0000313" key="2">
    <source>
        <dbReference type="Proteomes" id="UP000323876"/>
    </source>
</evidence>
<sequence>MSANPTALGYVRRDISGPQQAWDETQMRSLAKRLGYDLVTTIYFDADTEYRLDQLETAVKINDAEAVITPTLDHLDGSADPLVKSCDVITVRPENTYARWAFPKAQADG</sequence>
<accession>A0A5N0EBH6</accession>